<dbReference type="PROSITE" id="PS50198">
    <property type="entry name" value="PPIC_PPIASE_2"/>
    <property type="match status" value="1"/>
</dbReference>
<dbReference type="InterPro" id="IPR046357">
    <property type="entry name" value="PPIase_dom_sf"/>
</dbReference>
<keyword evidence="2" id="KW-0472">Membrane</keyword>
<dbReference type="SUPFAM" id="SSF109998">
    <property type="entry name" value="Triger factor/SurA peptide-binding domain-like"/>
    <property type="match status" value="1"/>
</dbReference>
<keyword evidence="1" id="KW-0697">Rotamase</keyword>
<dbReference type="STRING" id="1294263.JCM21531_148"/>
<sequence>MKKSKSIILVVSIVVLLIAGLSVATYFLLRPMFKDQGIIGNSETPPLTEEEANTVIAEVNGEKILYKDFYFLYSQQAAYYGITDEDSLNDDMKEMLKTIKKEILTQLIQQELAKQKAKEAGYVVTDEKLNEASEAFEEMVNSFATQLKLQNPSEAESKDFVKEAKDFINKELKAMRLTMDEYMQQSAEYIVVTEFMEDLTKDIAVSDDDIKVYYDEQLKLQKENPEEAMYAPIQLLQPASSRVKHILIALPDEEQQEYKTLAQEGKTEEAEAYLKEKLEAIKPKAEEVLNKAKSGEDFEALIKEYGEDPGMESEDYKDGYIVSKNSGFIQSFEDASLALGVGEISDLVEGPYGYHIIKVYEKTDAKSYPLEQKKDEIKEMLQSDKKTTFMDEKMKEWENASTIVRYDELL</sequence>
<evidence type="ECO:0000313" key="4">
    <source>
        <dbReference type="EMBL" id="GAE86824.1"/>
    </source>
</evidence>
<dbReference type="InterPro" id="IPR050245">
    <property type="entry name" value="PrsA_foldase"/>
</dbReference>
<dbReference type="Gene3D" id="3.10.50.40">
    <property type="match status" value="1"/>
</dbReference>
<dbReference type="GO" id="GO:0003755">
    <property type="term" value="F:peptidyl-prolyl cis-trans isomerase activity"/>
    <property type="evidence" value="ECO:0007669"/>
    <property type="project" value="UniProtKB-KW"/>
</dbReference>
<protein>
    <submittedName>
        <fullName evidence="4">Foldase protein PrsA</fullName>
    </submittedName>
</protein>
<dbReference type="PANTHER" id="PTHR47245">
    <property type="entry name" value="PEPTIDYLPROLYL ISOMERASE"/>
    <property type="match status" value="1"/>
</dbReference>
<dbReference type="PANTHER" id="PTHR47245:SF2">
    <property type="entry name" value="PEPTIDYL-PROLYL CIS-TRANS ISOMERASE HP_0175-RELATED"/>
    <property type="match status" value="1"/>
</dbReference>
<dbReference type="SUPFAM" id="SSF54534">
    <property type="entry name" value="FKBP-like"/>
    <property type="match status" value="1"/>
</dbReference>
<keyword evidence="5" id="KW-1185">Reference proteome</keyword>
<reference evidence="4" key="1">
    <citation type="journal article" date="2014" name="Genome Announc.">
        <title>Draft Genome Sequence of Clostridium straminisolvens Strain JCM 21531T, Isolated from a Cellulose-Degrading Bacterial Community.</title>
        <authorList>
            <person name="Yuki M."/>
            <person name="Oshima K."/>
            <person name="Suda W."/>
            <person name="Sakamoto M."/>
            <person name="Kitamura K."/>
            <person name="Iida T."/>
            <person name="Hattori M."/>
            <person name="Ohkuma M."/>
        </authorList>
    </citation>
    <scope>NUCLEOTIDE SEQUENCE [LARGE SCALE GENOMIC DNA]</scope>
    <source>
        <strain evidence="4">JCM 21531</strain>
    </source>
</reference>
<feature type="domain" description="PpiC" evidence="3">
    <location>
        <begin position="238"/>
        <end position="361"/>
    </location>
</feature>
<dbReference type="OrthoDB" id="14196at2"/>
<keyword evidence="2" id="KW-0812">Transmembrane</keyword>
<evidence type="ECO:0000256" key="1">
    <source>
        <dbReference type="PROSITE-ProRule" id="PRU00278"/>
    </source>
</evidence>
<accession>W4V266</accession>
<dbReference type="Pfam" id="PF13623">
    <property type="entry name" value="SurA_N_2"/>
    <property type="match status" value="1"/>
</dbReference>
<comment type="caution">
    <text evidence="4">The sequence shown here is derived from an EMBL/GenBank/DDBJ whole genome shotgun (WGS) entry which is preliminary data.</text>
</comment>
<keyword evidence="1" id="KW-0413">Isomerase</keyword>
<feature type="transmembrane region" description="Helical" evidence="2">
    <location>
        <begin position="7"/>
        <end position="29"/>
    </location>
</feature>
<proteinExistence type="predicted"/>
<gene>
    <name evidence="4" type="ORF">JCM21531_148</name>
</gene>
<dbReference type="Proteomes" id="UP000019109">
    <property type="component" value="Unassembled WGS sequence"/>
</dbReference>
<evidence type="ECO:0000313" key="5">
    <source>
        <dbReference type="Proteomes" id="UP000019109"/>
    </source>
</evidence>
<dbReference type="EMBL" id="BAVR01000002">
    <property type="protein sequence ID" value="GAE86824.1"/>
    <property type="molecule type" value="Genomic_DNA"/>
</dbReference>
<keyword evidence="2" id="KW-1133">Transmembrane helix</keyword>
<evidence type="ECO:0000259" key="3">
    <source>
        <dbReference type="PROSITE" id="PS50198"/>
    </source>
</evidence>
<dbReference type="AlphaFoldDB" id="W4V266"/>
<dbReference type="InterPro" id="IPR027304">
    <property type="entry name" value="Trigger_fact/SurA_dom_sf"/>
</dbReference>
<dbReference type="Gene3D" id="1.10.8.1040">
    <property type="match status" value="1"/>
</dbReference>
<evidence type="ECO:0000256" key="2">
    <source>
        <dbReference type="SAM" id="Phobius"/>
    </source>
</evidence>
<organism evidence="4 5">
    <name type="scientific">Acetivibrio straminisolvens JCM 21531</name>
    <dbReference type="NCBI Taxonomy" id="1294263"/>
    <lineage>
        <taxon>Bacteria</taxon>
        <taxon>Bacillati</taxon>
        <taxon>Bacillota</taxon>
        <taxon>Clostridia</taxon>
        <taxon>Eubacteriales</taxon>
        <taxon>Oscillospiraceae</taxon>
        <taxon>Acetivibrio</taxon>
    </lineage>
</organism>
<name>W4V266_9FIRM</name>
<dbReference type="RefSeq" id="WP_038286598.1">
    <property type="nucleotide sequence ID" value="NZ_BAVR01000002.1"/>
</dbReference>
<dbReference type="Pfam" id="PF13616">
    <property type="entry name" value="Rotamase_3"/>
    <property type="match status" value="1"/>
</dbReference>
<dbReference type="InterPro" id="IPR000297">
    <property type="entry name" value="PPIase_PpiC"/>
</dbReference>